<comment type="caution">
    <text evidence="8">The sequence shown here is derived from an EMBL/GenBank/DDBJ whole genome shotgun (WGS) entry which is preliminary data.</text>
</comment>
<dbReference type="CDD" id="cd09209">
    <property type="entry name" value="Lumazine_synthase-I"/>
    <property type="match status" value="1"/>
</dbReference>
<evidence type="ECO:0000256" key="4">
    <source>
        <dbReference type="ARBA" id="ARBA00022619"/>
    </source>
</evidence>
<dbReference type="GO" id="GO:0009349">
    <property type="term" value="C:riboflavin synthase complex"/>
    <property type="evidence" value="ECO:0007669"/>
    <property type="project" value="UniProtKB-UniRule"/>
</dbReference>
<dbReference type="AlphaFoldDB" id="A0A368BNN9"/>
<evidence type="ECO:0000256" key="5">
    <source>
        <dbReference type="ARBA" id="ARBA00022679"/>
    </source>
</evidence>
<accession>A0A368BNN9</accession>
<comment type="function">
    <text evidence="7">Catalyzes the formation of 6,7-dimethyl-8-ribityllumazine by condensation of 5-amino-6-(D-ribitylamino)uracil with 3,4-dihydroxy-2-butanone 4-phosphate. This is the penultimate step in the biosynthesis of riboflavin.</text>
</comment>
<dbReference type="GO" id="GO:0000906">
    <property type="term" value="F:6,7-dimethyl-8-ribityllumazine synthase activity"/>
    <property type="evidence" value="ECO:0007669"/>
    <property type="project" value="UniProtKB-UniRule"/>
</dbReference>
<evidence type="ECO:0000256" key="1">
    <source>
        <dbReference type="ARBA" id="ARBA00004917"/>
    </source>
</evidence>
<feature type="binding site" evidence="7">
    <location>
        <position position="127"/>
    </location>
    <ligand>
        <name>(2S)-2-hydroxy-3-oxobutyl phosphate</name>
        <dbReference type="ChEBI" id="CHEBI:58830"/>
    </ligand>
</feature>
<dbReference type="HAMAP" id="MF_00178">
    <property type="entry name" value="Lumazine_synth"/>
    <property type="match status" value="1"/>
</dbReference>
<dbReference type="PANTHER" id="PTHR21058:SF0">
    <property type="entry name" value="6,7-DIMETHYL-8-RIBITYLLUMAZINE SYNTHASE"/>
    <property type="match status" value="1"/>
</dbReference>
<sequence length="148" mass="16237">MNKDGFSFSTENINVDQKITIVASKWNAELVQELIKSGSAHLEALGISNFKIVYVPGAWELVHAAQRELAHADGVIAFGVVIRGETTHYELISESVAQGLMQVSINAEKPIAFGLIASENLHQAKERVSPKKLNKGREIAQSLVEMLR</sequence>
<dbReference type="NCBIfam" id="TIGR00114">
    <property type="entry name" value="lumazine-synth"/>
    <property type="match status" value="1"/>
</dbReference>
<gene>
    <name evidence="7 8" type="primary">ribH</name>
    <name evidence="8" type="ORF">DBW98_01695</name>
</gene>
<dbReference type="EC" id="2.5.1.78" evidence="3 7"/>
<comment type="pathway">
    <text evidence="1 7">Cofactor biosynthesis; riboflavin biosynthesis; riboflavin from 2-hydroxy-3-oxobutyl phosphate and 5-amino-6-(D-ribitylamino)uracil: step 1/2.</text>
</comment>
<feature type="active site" description="Proton donor" evidence="7">
    <location>
        <position position="88"/>
    </location>
</feature>
<reference evidence="8 9" key="1">
    <citation type="journal article" date="2018" name="Microbiome">
        <title>Fine metagenomic profile of the Mediterranean stratified and mixed water columns revealed by assembly and recruitment.</title>
        <authorList>
            <person name="Haro-Moreno J.M."/>
            <person name="Lopez-Perez M."/>
            <person name="De La Torre J.R."/>
            <person name="Picazo A."/>
            <person name="Camacho A."/>
            <person name="Rodriguez-Valera F."/>
        </authorList>
    </citation>
    <scope>NUCLEOTIDE SEQUENCE [LARGE SCALE GENOMIC DNA]</scope>
    <source>
        <strain evidence="8">MED-G84</strain>
    </source>
</reference>
<proteinExistence type="inferred from homology"/>
<name>A0A368BNN9_9GAMM</name>
<evidence type="ECO:0000256" key="7">
    <source>
        <dbReference type="HAMAP-Rule" id="MF_00178"/>
    </source>
</evidence>
<feature type="binding site" evidence="7">
    <location>
        <begin position="80"/>
        <end position="82"/>
    </location>
    <ligand>
        <name>5-amino-6-(D-ribitylamino)uracil</name>
        <dbReference type="ChEBI" id="CHEBI:15934"/>
    </ligand>
</feature>
<dbReference type="Pfam" id="PF00885">
    <property type="entry name" value="DMRL_synthase"/>
    <property type="match status" value="1"/>
</dbReference>
<dbReference type="InterPro" id="IPR002180">
    <property type="entry name" value="LS/RS"/>
</dbReference>
<comment type="subunit">
    <text evidence="7">Forms an icosahedral capsid composed of 60 subunits, arranged as a dodecamer of pentamers.</text>
</comment>
<feature type="binding site" evidence="7">
    <location>
        <position position="26"/>
    </location>
    <ligand>
        <name>5-amino-6-(D-ribitylamino)uracil</name>
        <dbReference type="ChEBI" id="CHEBI:15934"/>
    </ligand>
</feature>
<dbReference type="PANTHER" id="PTHR21058">
    <property type="entry name" value="6,7-DIMETHYL-8-RIBITYLLUMAZINE SYNTHASE DMRL SYNTHASE LUMAZINE SYNTHASE"/>
    <property type="match status" value="1"/>
</dbReference>
<evidence type="ECO:0000313" key="9">
    <source>
        <dbReference type="Proteomes" id="UP000253032"/>
    </source>
</evidence>
<comment type="similarity">
    <text evidence="2 7">Belongs to the DMRL synthase family.</text>
</comment>
<feature type="binding site" evidence="7">
    <location>
        <position position="113"/>
    </location>
    <ligand>
        <name>5-amino-6-(D-ribitylamino)uracil</name>
        <dbReference type="ChEBI" id="CHEBI:15934"/>
    </ligand>
</feature>
<organism evidence="8 9">
    <name type="scientific">SAR86 cluster bacterium</name>
    <dbReference type="NCBI Taxonomy" id="2030880"/>
    <lineage>
        <taxon>Bacteria</taxon>
        <taxon>Pseudomonadati</taxon>
        <taxon>Pseudomonadota</taxon>
        <taxon>Gammaproteobacteria</taxon>
        <taxon>SAR86 cluster</taxon>
    </lineage>
</organism>
<dbReference type="SUPFAM" id="SSF52121">
    <property type="entry name" value="Lumazine synthase"/>
    <property type="match status" value="1"/>
</dbReference>
<dbReference type="GO" id="GO:0009231">
    <property type="term" value="P:riboflavin biosynthetic process"/>
    <property type="evidence" value="ECO:0007669"/>
    <property type="project" value="UniProtKB-UniRule"/>
</dbReference>
<evidence type="ECO:0000313" key="8">
    <source>
        <dbReference type="EMBL" id="RCL38933.1"/>
    </source>
</evidence>
<comment type="catalytic activity">
    <reaction evidence="6 7">
        <text>(2S)-2-hydroxy-3-oxobutyl phosphate + 5-amino-6-(D-ribitylamino)uracil = 6,7-dimethyl-8-(1-D-ribityl)lumazine + phosphate + 2 H2O + H(+)</text>
        <dbReference type="Rhea" id="RHEA:26152"/>
        <dbReference type="ChEBI" id="CHEBI:15377"/>
        <dbReference type="ChEBI" id="CHEBI:15378"/>
        <dbReference type="ChEBI" id="CHEBI:15934"/>
        <dbReference type="ChEBI" id="CHEBI:43474"/>
        <dbReference type="ChEBI" id="CHEBI:58201"/>
        <dbReference type="ChEBI" id="CHEBI:58830"/>
        <dbReference type="EC" id="2.5.1.78"/>
    </reaction>
</comment>
<dbReference type="UniPathway" id="UPA00275">
    <property type="reaction ID" value="UER00404"/>
</dbReference>
<feature type="binding site" evidence="7">
    <location>
        <begin position="58"/>
        <end position="60"/>
    </location>
    <ligand>
        <name>5-amino-6-(D-ribitylamino)uracil</name>
        <dbReference type="ChEBI" id="CHEBI:15934"/>
    </ligand>
</feature>
<dbReference type="InterPro" id="IPR034964">
    <property type="entry name" value="LS"/>
</dbReference>
<dbReference type="InterPro" id="IPR036467">
    <property type="entry name" value="LS/RS_sf"/>
</dbReference>
<protein>
    <recommendedName>
        <fullName evidence="3 7">6,7-dimethyl-8-ribityllumazine synthase</fullName>
        <shortName evidence="7">DMRL synthase</shortName>
        <shortName evidence="7">LS</shortName>
        <shortName evidence="7">Lumazine synthase</shortName>
        <ecNumber evidence="3 7">2.5.1.78</ecNumber>
    </recommendedName>
</protein>
<feature type="binding site" evidence="7">
    <location>
        <begin position="85"/>
        <end position="86"/>
    </location>
    <ligand>
        <name>(2S)-2-hydroxy-3-oxobutyl phosphate</name>
        <dbReference type="ChEBI" id="CHEBI:58830"/>
    </ligand>
</feature>
<dbReference type="EMBL" id="QOPC01000006">
    <property type="protein sequence ID" value="RCL38933.1"/>
    <property type="molecule type" value="Genomic_DNA"/>
</dbReference>
<dbReference type="Proteomes" id="UP000253032">
    <property type="component" value="Unassembled WGS sequence"/>
</dbReference>
<dbReference type="GO" id="GO:0005829">
    <property type="term" value="C:cytosol"/>
    <property type="evidence" value="ECO:0007669"/>
    <property type="project" value="TreeGrafter"/>
</dbReference>
<evidence type="ECO:0000256" key="2">
    <source>
        <dbReference type="ARBA" id="ARBA00007424"/>
    </source>
</evidence>
<dbReference type="Gene3D" id="3.40.50.960">
    <property type="entry name" value="Lumazine/riboflavin synthase"/>
    <property type="match status" value="1"/>
</dbReference>
<keyword evidence="4 7" id="KW-0686">Riboflavin biosynthesis</keyword>
<keyword evidence="5 7" id="KW-0808">Transferase</keyword>
<evidence type="ECO:0000256" key="6">
    <source>
        <dbReference type="ARBA" id="ARBA00048785"/>
    </source>
</evidence>
<evidence type="ECO:0000256" key="3">
    <source>
        <dbReference type="ARBA" id="ARBA00012664"/>
    </source>
</evidence>